<comment type="caution">
    <text evidence="1">The sequence shown here is derived from an EMBL/GenBank/DDBJ whole genome shotgun (WGS) entry which is preliminary data.</text>
</comment>
<accession>A0A8X6MCN0</accession>
<protein>
    <submittedName>
        <fullName evidence="1">Uncharacterized protein</fullName>
    </submittedName>
</protein>
<dbReference type="AlphaFoldDB" id="A0A8X6MCN0"/>
<organism evidence="1 2">
    <name type="scientific">Nephila pilipes</name>
    <name type="common">Giant wood spider</name>
    <name type="synonym">Nephila maculata</name>
    <dbReference type="NCBI Taxonomy" id="299642"/>
    <lineage>
        <taxon>Eukaryota</taxon>
        <taxon>Metazoa</taxon>
        <taxon>Ecdysozoa</taxon>
        <taxon>Arthropoda</taxon>
        <taxon>Chelicerata</taxon>
        <taxon>Arachnida</taxon>
        <taxon>Araneae</taxon>
        <taxon>Araneomorphae</taxon>
        <taxon>Entelegynae</taxon>
        <taxon>Araneoidea</taxon>
        <taxon>Nephilidae</taxon>
        <taxon>Nephila</taxon>
    </lineage>
</organism>
<evidence type="ECO:0000313" key="1">
    <source>
        <dbReference type="EMBL" id="GFS46715.1"/>
    </source>
</evidence>
<dbReference type="Proteomes" id="UP000887013">
    <property type="component" value="Unassembled WGS sequence"/>
</dbReference>
<keyword evidence="2" id="KW-1185">Reference proteome</keyword>
<sequence>MSDVALWTSFGGGGRLIIIGWKEHRLVSHYGRGRRPNAACGVPLPHGVLLQAAAVASNPSSHPMESLGIHFAVLGGKEMGHDITIFESEYSAWEK</sequence>
<proteinExistence type="predicted"/>
<name>A0A8X6MCN0_NEPPI</name>
<dbReference type="OrthoDB" id="10424591at2759"/>
<gene>
    <name evidence="1" type="ORF">NPIL_148101</name>
</gene>
<reference evidence="1" key="1">
    <citation type="submission" date="2020-08" db="EMBL/GenBank/DDBJ databases">
        <title>Multicomponent nature underlies the extraordinary mechanical properties of spider dragline silk.</title>
        <authorList>
            <person name="Kono N."/>
            <person name="Nakamura H."/>
            <person name="Mori M."/>
            <person name="Yoshida Y."/>
            <person name="Ohtoshi R."/>
            <person name="Malay A.D."/>
            <person name="Moran D.A.P."/>
            <person name="Tomita M."/>
            <person name="Numata K."/>
            <person name="Arakawa K."/>
        </authorList>
    </citation>
    <scope>NUCLEOTIDE SEQUENCE</scope>
</reference>
<evidence type="ECO:0000313" key="2">
    <source>
        <dbReference type="Proteomes" id="UP000887013"/>
    </source>
</evidence>
<dbReference type="EMBL" id="BMAW01090820">
    <property type="protein sequence ID" value="GFS46715.1"/>
    <property type="molecule type" value="Genomic_DNA"/>
</dbReference>